<dbReference type="Pfam" id="PF00293">
    <property type="entry name" value="NUDIX"/>
    <property type="match status" value="1"/>
</dbReference>
<dbReference type="GO" id="GO:0016747">
    <property type="term" value="F:acyltransferase activity, transferring groups other than amino-acyl groups"/>
    <property type="evidence" value="ECO:0007669"/>
    <property type="project" value="InterPro"/>
</dbReference>
<dbReference type="AlphaFoldDB" id="A0A4R0HI37"/>
<accession>A0A4R0HI37</accession>
<feature type="domain" description="Nudix hydrolase" evidence="5">
    <location>
        <begin position="1"/>
        <end position="140"/>
    </location>
</feature>
<dbReference type="InterPro" id="IPR000182">
    <property type="entry name" value="GNAT_dom"/>
</dbReference>
<dbReference type="SUPFAM" id="SSF55811">
    <property type="entry name" value="Nudix"/>
    <property type="match status" value="1"/>
</dbReference>
<keyword evidence="7" id="KW-1185">Reference proteome</keyword>
<evidence type="ECO:0000256" key="1">
    <source>
        <dbReference type="ARBA" id="ARBA00022679"/>
    </source>
</evidence>
<sequence length="296" mass="33136">MARLAVKLLLVDEDDRLLLIHAKDPKTQAECWYPVGGGVEADESLQTAAARETYEETGLRDLPTGIHVWTRDHTYEFNGETVDVHEEWLLHRVDHFTPAPAHLSDYETTTILGFHWWTAQELIETPETVFPPQLGELLTDLLASPPKENEVVSDPSVVIRPARLEDGEHVWPLAQAFATSFTPERSAFDATWKQLVDVPDTLLLVAETADDRIVGYLLGNTHLTFLANGPVAWVEEVMVDANQRQSGIGRLLMEHAEQWAKSTGAAYLALASRRAGPFYLTLGYEDSATFYKKTLT</sequence>
<feature type="domain" description="N-acetyltransferase" evidence="4">
    <location>
        <begin position="157"/>
        <end position="296"/>
    </location>
</feature>
<gene>
    <name evidence="6" type="ORF">E0H45_03330</name>
</gene>
<dbReference type="InterPro" id="IPR000086">
    <property type="entry name" value="NUDIX_hydrolase_dom"/>
</dbReference>
<dbReference type="InterPro" id="IPR015797">
    <property type="entry name" value="NUDIX_hydrolase-like_dom_sf"/>
</dbReference>
<name>A0A4R0HI37_9ACTN</name>
<evidence type="ECO:0000313" key="6">
    <source>
        <dbReference type="EMBL" id="TCC10371.1"/>
    </source>
</evidence>
<evidence type="ECO:0000259" key="5">
    <source>
        <dbReference type="PROSITE" id="PS51462"/>
    </source>
</evidence>
<dbReference type="OrthoDB" id="9804442at2"/>
<dbReference type="Proteomes" id="UP000292346">
    <property type="component" value="Unassembled WGS sequence"/>
</dbReference>
<dbReference type="Pfam" id="PF00583">
    <property type="entry name" value="Acetyltransf_1"/>
    <property type="match status" value="1"/>
</dbReference>
<dbReference type="Gene3D" id="3.40.630.30">
    <property type="match status" value="1"/>
</dbReference>
<dbReference type="CDD" id="cd04301">
    <property type="entry name" value="NAT_SF"/>
    <property type="match status" value="1"/>
</dbReference>
<dbReference type="CDD" id="cd04685">
    <property type="entry name" value="NUDIX_Hydrolase"/>
    <property type="match status" value="1"/>
</dbReference>
<evidence type="ECO:0000313" key="7">
    <source>
        <dbReference type="Proteomes" id="UP000292346"/>
    </source>
</evidence>
<evidence type="ECO:0000256" key="3">
    <source>
        <dbReference type="ARBA" id="ARBA00023315"/>
    </source>
</evidence>
<dbReference type="RefSeq" id="WP_131334785.1">
    <property type="nucleotide sequence ID" value="NZ_SJJZ01000001.1"/>
</dbReference>
<dbReference type="PROSITE" id="PS00893">
    <property type="entry name" value="NUDIX_BOX"/>
    <property type="match status" value="1"/>
</dbReference>
<dbReference type="PROSITE" id="PS51186">
    <property type="entry name" value="GNAT"/>
    <property type="match status" value="1"/>
</dbReference>
<evidence type="ECO:0000259" key="4">
    <source>
        <dbReference type="PROSITE" id="PS51186"/>
    </source>
</evidence>
<dbReference type="InterPro" id="IPR016181">
    <property type="entry name" value="Acyl_CoA_acyltransferase"/>
</dbReference>
<dbReference type="Gene3D" id="3.90.79.10">
    <property type="entry name" value="Nucleoside Triphosphate Pyrophosphohydrolase"/>
    <property type="match status" value="1"/>
</dbReference>
<dbReference type="PANTHER" id="PTHR43877:SF2">
    <property type="entry name" value="AMINOALKYLPHOSPHONATE N-ACETYLTRANSFERASE-RELATED"/>
    <property type="match status" value="1"/>
</dbReference>
<dbReference type="GO" id="GO:0016787">
    <property type="term" value="F:hydrolase activity"/>
    <property type="evidence" value="ECO:0007669"/>
    <property type="project" value="UniProtKB-KW"/>
</dbReference>
<dbReference type="SUPFAM" id="SSF55729">
    <property type="entry name" value="Acyl-CoA N-acyltransferases (Nat)"/>
    <property type="match status" value="1"/>
</dbReference>
<dbReference type="InterPro" id="IPR020084">
    <property type="entry name" value="NUDIX_hydrolase_CS"/>
</dbReference>
<evidence type="ECO:0000256" key="2">
    <source>
        <dbReference type="ARBA" id="ARBA00022801"/>
    </source>
</evidence>
<dbReference type="EMBL" id="SJJZ01000001">
    <property type="protein sequence ID" value="TCC10371.1"/>
    <property type="molecule type" value="Genomic_DNA"/>
</dbReference>
<comment type="caution">
    <text evidence="6">The sequence shown here is derived from an EMBL/GenBank/DDBJ whole genome shotgun (WGS) entry which is preliminary data.</text>
</comment>
<dbReference type="InterPro" id="IPR050832">
    <property type="entry name" value="Bact_Acetyltransf"/>
</dbReference>
<reference evidence="6 7" key="1">
    <citation type="submission" date="2019-02" db="EMBL/GenBank/DDBJ databases">
        <title>Kribbella capetownensis sp. nov. and Kribbella speibonae sp. nov., isolated from soil.</title>
        <authorList>
            <person name="Curtis S.M."/>
            <person name="Norton I."/>
            <person name="Everest G.J."/>
            <person name="Meyers P.R."/>
        </authorList>
    </citation>
    <scope>NUCLEOTIDE SEQUENCE [LARGE SCALE GENOMIC DNA]</scope>
    <source>
        <strain evidence="6 7">KCTC 29219</strain>
    </source>
</reference>
<keyword evidence="2" id="KW-0378">Hydrolase</keyword>
<organism evidence="6 7">
    <name type="scientific">Kribbella soli</name>
    <dbReference type="NCBI Taxonomy" id="1124743"/>
    <lineage>
        <taxon>Bacteria</taxon>
        <taxon>Bacillati</taxon>
        <taxon>Actinomycetota</taxon>
        <taxon>Actinomycetes</taxon>
        <taxon>Propionibacteriales</taxon>
        <taxon>Kribbellaceae</taxon>
        <taxon>Kribbella</taxon>
    </lineage>
</organism>
<keyword evidence="3" id="KW-0012">Acyltransferase</keyword>
<dbReference type="PROSITE" id="PS51462">
    <property type="entry name" value="NUDIX"/>
    <property type="match status" value="1"/>
</dbReference>
<proteinExistence type="predicted"/>
<dbReference type="PANTHER" id="PTHR43877">
    <property type="entry name" value="AMINOALKYLPHOSPHONATE N-ACETYLTRANSFERASE-RELATED-RELATED"/>
    <property type="match status" value="1"/>
</dbReference>
<keyword evidence="1 6" id="KW-0808">Transferase</keyword>
<protein>
    <submittedName>
        <fullName evidence="6">GNAT family N-acetyltransferase</fullName>
    </submittedName>
</protein>